<proteinExistence type="predicted"/>
<accession>A0A183DCX1</accession>
<name>A0A183DCX1_9BILA</name>
<reference evidence="2 3" key="2">
    <citation type="submission" date="2018-11" db="EMBL/GenBank/DDBJ databases">
        <authorList>
            <consortium name="Pathogen Informatics"/>
        </authorList>
    </citation>
    <scope>NUCLEOTIDE SEQUENCE [LARGE SCALE GENOMIC DNA]</scope>
</reference>
<feature type="region of interest" description="Disordered" evidence="1">
    <location>
        <begin position="1"/>
        <end position="24"/>
    </location>
</feature>
<evidence type="ECO:0000256" key="1">
    <source>
        <dbReference type="SAM" id="MobiDB-lite"/>
    </source>
</evidence>
<evidence type="ECO:0000313" key="4">
    <source>
        <dbReference type="WBParaSite" id="GPUH_0000657101-mRNA-1"/>
    </source>
</evidence>
<sequence length="61" mass="6985">MVEWDPERRRRRRSTLAGPADKEDAPATVCLASLRYGCAGMLKWREVHKSDIGKQEQLDEA</sequence>
<protein>
    <submittedName>
        <fullName evidence="2 4">Uncharacterized protein</fullName>
    </submittedName>
</protein>
<evidence type="ECO:0000313" key="3">
    <source>
        <dbReference type="Proteomes" id="UP000271098"/>
    </source>
</evidence>
<gene>
    <name evidence="2" type="ORF">GPUH_LOCUS6561</name>
</gene>
<organism evidence="4">
    <name type="scientific">Gongylonema pulchrum</name>
    <dbReference type="NCBI Taxonomy" id="637853"/>
    <lineage>
        <taxon>Eukaryota</taxon>
        <taxon>Metazoa</taxon>
        <taxon>Ecdysozoa</taxon>
        <taxon>Nematoda</taxon>
        <taxon>Chromadorea</taxon>
        <taxon>Rhabditida</taxon>
        <taxon>Spirurina</taxon>
        <taxon>Spiruromorpha</taxon>
        <taxon>Spiruroidea</taxon>
        <taxon>Gongylonematidae</taxon>
        <taxon>Gongylonema</taxon>
    </lineage>
</organism>
<dbReference type="AlphaFoldDB" id="A0A183DCX1"/>
<dbReference type="Proteomes" id="UP000271098">
    <property type="component" value="Unassembled WGS sequence"/>
</dbReference>
<evidence type="ECO:0000313" key="2">
    <source>
        <dbReference type="EMBL" id="VDK55165.1"/>
    </source>
</evidence>
<keyword evidence="3" id="KW-1185">Reference proteome</keyword>
<dbReference type="WBParaSite" id="GPUH_0000657101-mRNA-1">
    <property type="protein sequence ID" value="GPUH_0000657101-mRNA-1"/>
    <property type="gene ID" value="GPUH_0000657101"/>
</dbReference>
<reference evidence="4" key="1">
    <citation type="submission" date="2016-06" db="UniProtKB">
        <authorList>
            <consortium name="WormBaseParasite"/>
        </authorList>
    </citation>
    <scope>IDENTIFICATION</scope>
</reference>
<dbReference type="EMBL" id="UYRT01015639">
    <property type="protein sequence ID" value="VDK55165.1"/>
    <property type="molecule type" value="Genomic_DNA"/>
</dbReference>